<dbReference type="PANTHER" id="PTHR46289:SF17">
    <property type="entry name" value="HAT C-TERMINAL DIMERISATION DOMAIN-CONTAINING PROTEIN"/>
    <property type="match status" value="1"/>
</dbReference>
<evidence type="ECO:0000313" key="2">
    <source>
        <dbReference type="Proteomes" id="UP000695022"/>
    </source>
</evidence>
<dbReference type="GeneID" id="106818040"/>
<organism evidence="2 3">
    <name type="scientific">Priapulus caudatus</name>
    <name type="common">Priapulid worm</name>
    <dbReference type="NCBI Taxonomy" id="37621"/>
    <lineage>
        <taxon>Eukaryota</taxon>
        <taxon>Metazoa</taxon>
        <taxon>Ecdysozoa</taxon>
        <taxon>Scalidophora</taxon>
        <taxon>Priapulida</taxon>
        <taxon>Priapulimorpha</taxon>
        <taxon>Priapulimorphida</taxon>
        <taxon>Priapulidae</taxon>
        <taxon>Priapulus</taxon>
    </lineage>
</organism>
<dbReference type="PANTHER" id="PTHR46289">
    <property type="entry name" value="52 KDA REPRESSOR OF THE INHIBITOR OF THE PROTEIN KINASE-LIKE PROTEIN-RELATED"/>
    <property type="match status" value="1"/>
</dbReference>
<keyword evidence="2" id="KW-1185">Reference proteome</keyword>
<evidence type="ECO:0000313" key="3">
    <source>
        <dbReference type="RefSeq" id="XP_014678241.1"/>
    </source>
</evidence>
<name>A0ABM1F1C0_PRICU</name>
<feature type="domain" description="HAT C-terminal dimerisation" evidence="1">
    <location>
        <begin position="340"/>
        <end position="395"/>
    </location>
</feature>
<dbReference type="InterPro" id="IPR012337">
    <property type="entry name" value="RNaseH-like_sf"/>
</dbReference>
<reference evidence="3" key="1">
    <citation type="submission" date="2025-08" db="UniProtKB">
        <authorList>
            <consortium name="RefSeq"/>
        </authorList>
    </citation>
    <scope>IDENTIFICATION</scope>
</reference>
<dbReference type="InterPro" id="IPR052958">
    <property type="entry name" value="IFN-induced_PKR_regulator"/>
</dbReference>
<dbReference type="InterPro" id="IPR008906">
    <property type="entry name" value="HATC_C_dom"/>
</dbReference>
<gene>
    <name evidence="3" type="primary">LOC106818040</name>
</gene>
<dbReference type="RefSeq" id="XP_014678241.1">
    <property type="nucleotide sequence ID" value="XM_014822755.1"/>
</dbReference>
<accession>A0ABM1F1C0</accession>
<dbReference type="Pfam" id="PF05699">
    <property type="entry name" value="Dimer_Tnp_hAT"/>
    <property type="match status" value="1"/>
</dbReference>
<proteinExistence type="predicted"/>
<dbReference type="Proteomes" id="UP000695022">
    <property type="component" value="Unplaced"/>
</dbReference>
<dbReference type="SUPFAM" id="SSF53098">
    <property type="entry name" value="Ribonuclease H-like"/>
    <property type="match status" value="1"/>
</dbReference>
<protein>
    <submittedName>
        <fullName evidence="3">Zinc finger MYM-type protein 1-like</fullName>
    </submittedName>
</protein>
<sequence>MSGKFNGTQALIASQQPLAIYVHCLMHAGNLVAQEAIESSGVVQDAASLTNEVAATCNRSTKLTAILRGIQSQKHDRASLRPLCPTRVLVRGAALKTILDQHESLSDALSDYADASTGEPASKARGLQKQIKEAEFVLGLKMALPAINLLESLNRAMQSRSYTISNAVAAMKITYEGLSGMRSEETFHDLFNACIERCEELDLEAPKLPRVHRRPRRFETGDAPDHVFETAEEHYRVQYMKFIDTAMAALKRRYDQPGIQMYLKLEDVILRSCNPSQPAISVSCVVDVVKQYPELDGSMLHTQLAMVRQLMMSDTEANPFTLDTIISEIVSMEPVVRQLFNQVDTFLRLLLTIPCSSAEAESSFSGLRRLKTYLRNSMAQARLNHLAVLHVHQDMTDGIDIEAIAKDFVLKCDSRKVTFGF</sequence>
<evidence type="ECO:0000259" key="1">
    <source>
        <dbReference type="Pfam" id="PF05699"/>
    </source>
</evidence>